<dbReference type="PANTHER" id="PTHR10188">
    <property type="entry name" value="L-ASPARAGINASE"/>
    <property type="match status" value="1"/>
</dbReference>
<evidence type="ECO:0000256" key="1">
    <source>
        <dbReference type="ARBA" id="ARBA00000306"/>
    </source>
</evidence>
<dbReference type="GO" id="GO:0008798">
    <property type="term" value="F:beta-aspartyl-peptidase activity"/>
    <property type="evidence" value="ECO:0007669"/>
    <property type="project" value="UniProtKB-EC"/>
</dbReference>
<evidence type="ECO:0000256" key="10">
    <source>
        <dbReference type="PIRSR" id="PIRSR600246-3"/>
    </source>
</evidence>
<dbReference type="GO" id="GO:0005737">
    <property type="term" value="C:cytoplasm"/>
    <property type="evidence" value="ECO:0007669"/>
    <property type="project" value="TreeGrafter"/>
</dbReference>
<dbReference type="FunFam" id="3.60.20.30:FF:000001">
    <property type="entry name" value="Isoaspartyl peptidase/L-asparaginase"/>
    <property type="match status" value="1"/>
</dbReference>
<name>A0A8J2RD08_9CRUS</name>
<dbReference type="PANTHER" id="PTHR10188:SF43">
    <property type="entry name" value="ASPARAGINASE (EUROFUNG)"/>
    <property type="match status" value="1"/>
</dbReference>
<evidence type="ECO:0000256" key="6">
    <source>
        <dbReference type="ARBA" id="ARBA00049366"/>
    </source>
</evidence>
<evidence type="ECO:0000256" key="2">
    <source>
        <dbReference type="ARBA" id="ARBA00010872"/>
    </source>
</evidence>
<dbReference type="InterPro" id="IPR029055">
    <property type="entry name" value="Ntn_hydrolases_N"/>
</dbReference>
<dbReference type="CDD" id="cd04702">
    <property type="entry name" value="ASRGL1_like"/>
    <property type="match status" value="1"/>
</dbReference>
<organism evidence="12 13">
    <name type="scientific">Daphnia galeata</name>
    <dbReference type="NCBI Taxonomy" id="27404"/>
    <lineage>
        <taxon>Eukaryota</taxon>
        <taxon>Metazoa</taxon>
        <taxon>Ecdysozoa</taxon>
        <taxon>Arthropoda</taxon>
        <taxon>Crustacea</taxon>
        <taxon>Branchiopoda</taxon>
        <taxon>Diplostraca</taxon>
        <taxon>Cladocera</taxon>
        <taxon>Anomopoda</taxon>
        <taxon>Daphniidae</taxon>
        <taxon>Daphnia</taxon>
    </lineage>
</organism>
<dbReference type="SUPFAM" id="SSF56235">
    <property type="entry name" value="N-terminal nucleophile aminohydrolases (Ntn hydrolases)"/>
    <property type="match status" value="1"/>
</dbReference>
<keyword evidence="3" id="KW-0645">Protease</keyword>
<dbReference type="InterPro" id="IPR000246">
    <property type="entry name" value="Peptidase_T2"/>
</dbReference>
<dbReference type="GO" id="GO:0004067">
    <property type="term" value="F:asparaginase activity"/>
    <property type="evidence" value="ECO:0007669"/>
    <property type="project" value="UniProtKB-EC"/>
</dbReference>
<comment type="caution">
    <text evidence="12">The sequence shown here is derived from an EMBL/GenBank/DDBJ whole genome shotgun (WGS) entry which is preliminary data.</text>
</comment>
<dbReference type="OrthoDB" id="2262349at2759"/>
<evidence type="ECO:0000256" key="8">
    <source>
        <dbReference type="ARBA" id="ARBA00061780"/>
    </source>
</evidence>
<comment type="similarity">
    <text evidence="2">Belongs to the Ntn-hydrolase family.</text>
</comment>
<feature type="signal peptide" evidence="11">
    <location>
        <begin position="1"/>
        <end position="23"/>
    </location>
</feature>
<dbReference type="InterPro" id="IPR047746">
    <property type="entry name" value="Dae2/Tae2-like"/>
</dbReference>
<comment type="catalytic activity">
    <reaction evidence="6">
        <text>L-asparagine + H2O = L-aspartate + NH4(+)</text>
        <dbReference type="Rhea" id="RHEA:21016"/>
        <dbReference type="ChEBI" id="CHEBI:15377"/>
        <dbReference type="ChEBI" id="CHEBI:28938"/>
        <dbReference type="ChEBI" id="CHEBI:29991"/>
        <dbReference type="ChEBI" id="CHEBI:58048"/>
        <dbReference type="EC" id="3.5.1.1"/>
    </reaction>
</comment>
<dbReference type="AlphaFoldDB" id="A0A8J2RD08"/>
<dbReference type="EMBL" id="CAKKLH010000001">
    <property type="protein sequence ID" value="CAH0098254.1"/>
    <property type="molecule type" value="Genomic_DNA"/>
</dbReference>
<evidence type="ECO:0000256" key="9">
    <source>
        <dbReference type="PIRSR" id="PIRSR600246-1"/>
    </source>
</evidence>
<evidence type="ECO:0000313" key="13">
    <source>
        <dbReference type="Proteomes" id="UP000789390"/>
    </source>
</evidence>
<evidence type="ECO:0000313" key="12">
    <source>
        <dbReference type="EMBL" id="CAH0098254.1"/>
    </source>
</evidence>
<protein>
    <submittedName>
        <fullName evidence="12">Uncharacterized protein</fullName>
    </submittedName>
</protein>
<feature type="active site" description="Nucleophile" evidence="9">
    <location>
        <position position="294"/>
    </location>
</feature>
<dbReference type="Gene3D" id="3.60.20.30">
    <property type="entry name" value="(Glycosyl)asparaginase"/>
    <property type="match status" value="1"/>
</dbReference>
<keyword evidence="13" id="KW-1185">Reference proteome</keyword>
<comment type="subunit">
    <text evidence="8">Heterodimer of an alpha and beta chain produced by autocleavage.</text>
</comment>
<keyword evidence="5" id="KW-0068">Autocatalytic cleavage</keyword>
<evidence type="ECO:0000256" key="5">
    <source>
        <dbReference type="ARBA" id="ARBA00022813"/>
    </source>
</evidence>
<dbReference type="NCBIfam" id="NF033857">
    <property type="entry name" value="BPSL0067_fam"/>
    <property type="match status" value="1"/>
</dbReference>
<dbReference type="InterPro" id="IPR033844">
    <property type="entry name" value="ASRGL1_meta"/>
</dbReference>
<evidence type="ECO:0000256" key="3">
    <source>
        <dbReference type="ARBA" id="ARBA00022670"/>
    </source>
</evidence>
<dbReference type="Pfam" id="PF01112">
    <property type="entry name" value="Asparaginase_2"/>
    <property type="match status" value="1"/>
</dbReference>
<gene>
    <name evidence="12" type="ORF">DGAL_LOCUS301</name>
</gene>
<keyword evidence="4" id="KW-0378">Hydrolase</keyword>
<accession>A0A8J2RD08</accession>
<proteinExistence type="inferred from homology"/>
<sequence length="421" mass="45220">MGGSKKIFILMYVLAALIELGFGNQYICRNPQYYKDKNVTDPGGNFVGECVSFYKTCSKDPRSTTEWRRGPKVKENRNIARGTGIATFTNGNQYVGSNCDNPLPCGHVVIYDGQNRQGIQVWDQWKGRPVGRRTLGFGGRRTIIGPVVVIHGGAWAIPDKMCDASRNGVKLAARKAYEIVKNGGSALDAVEAAVMFLEDDPVFDAGKGSSIAAVTNISNPISLARMVMEKTDHCLLVGEGANMFAKECNVPNVDPSTLITEACLEEWHTFEKYKSAVDSLFNNQINSLTMGHDTVGAVAMDSNGRIAAATSTGGITGSGTFAIDEVGGVSVTGHGESIIKICLAKHVICLMENGMNAQNAVEESLRFMNSRVKGAGGAICISASGEAAFHFTTERMAWAIAKADVLSWGLDPNERNTEIMA</sequence>
<comment type="catalytic activity">
    <reaction evidence="1">
        <text>Cleavage of a beta-linked Asp residue from the N-terminus of a polypeptide.</text>
        <dbReference type="EC" id="3.4.19.5"/>
    </reaction>
</comment>
<dbReference type="Proteomes" id="UP000789390">
    <property type="component" value="Unassembled WGS sequence"/>
</dbReference>
<feature type="chain" id="PRO_5035278135" evidence="11">
    <location>
        <begin position="24"/>
        <end position="421"/>
    </location>
</feature>
<evidence type="ECO:0000256" key="11">
    <source>
        <dbReference type="SAM" id="SignalP"/>
    </source>
</evidence>
<reference evidence="12" key="1">
    <citation type="submission" date="2021-11" db="EMBL/GenBank/DDBJ databases">
        <authorList>
            <person name="Schell T."/>
        </authorList>
    </citation>
    <scope>NUCLEOTIDE SEQUENCE</scope>
    <source>
        <strain evidence="12">M5</strain>
    </source>
</reference>
<evidence type="ECO:0000256" key="4">
    <source>
        <dbReference type="ARBA" id="ARBA00022801"/>
    </source>
</evidence>
<feature type="site" description="Cleavage; by autolysis" evidence="10">
    <location>
        <begin position="293"/>
        <end position="294"/>
    </location>
</feature>
<dbReference type="GO" id="GO:0006508">
    <property type="term" value="P:proteolysis"/>
    <property type="evidence" value="ECO:0007669"/>
    <property type="project" value="UniProtKB-KW"/>
</dbReference>
<comment type="function">
    <text evidence="7">Has both L-asparaginase and beta-aspartyl peptidase activity. Does not have aspartylglucosaminidase activity and is inactive toward GlcNAc-L-Asn. Likewise, has no activity toward glutamine.</text>
</comment>
<keyword evidence="11" id="KW-0732">Signal</keyword>
<evidence type="ECO:0000256" key="7">
    <source>
        <dbReference type="ARBA" id="ARBA00054922"/>
    </source>
</evidence>
<dbReference type="GO" id="GO:0033345">
    <property type="term" value="P:L-asparagine catabolic process via L-aspartate"/>
    <property type="evidence" value="ECO:0007669"/>
    <property type="project" value="TreeGrafter"/>
</dbReference>